<reference evidence="3" key="1">
    <citation type="journal article" date="2019" name="Int. J. Syst. Evol. Microbiol.">
        <title>The Global Catalogue of Microorganisms (GCM) 10K type strain sequencing project: providing services to taxonomists for standard genome sequencing and annotation.</title>
        <authorList>
            <consortium name="The Broad Institute Genomics Platform"/>
            <consortium name="The Broad Institute Genome Sequencing Center for Infectious Disease"/>
            <person name="Wu L."/>
            <person name="Ma J."/>
        </authorList>
    </citation>
    <scope>NUCLEOTIDE SEQUENCE [LARGE SCALE GENOMIC DNA]</scope>
    <source>
        <strain evidence="3">JCM 6886</strain>
    </source>
</reference>
<dbReference type="SUPFAM" id="SSF52141">
    <property type="entry name" value="Uracil-DNA glycosylase-like"/>
    <property type="match status" value="1"/>
</dbReference>
<proteinExistence type="predicted"/>
<keyword evidence="3" id="KW-1185">Reference proteome</keyword>
<gene>
    <name evidence="2" type="ORF">GCM10008964_00220</name>
</gene>
<evidence type="ECO:0000313" key="3">
    <source>
        <dbReference type="Proteomes" id="UP001501476"/>
    </source>
</evidence>
<protein>
    <submittedName>
        <fullName evidence="2">DNA-deoxyinosine glycosylase</fullName>
    </submittedName>
</protein>
<dbReference type="InterPro" id="IPR026353">
    <property type="entry name" value="Hypoxan-DNA_Glyclase"/>
</dbReference>
<dbReference type="RefSeq" id="WP_286305512.1">
    <property type="nucleotide sequence ID" value="NZ_AP027741.1"/>
</dbReference>
<sequence length="178" mass="20118">MSENLTRCYSFPPIAATSATILILGSMPGAESLRQQQYYAHPRNGFWPIMQSLFAISTSLPYQQRCEQLTHQHIAVWDVLKACERPGSLDSNIASDSIEANDFNAFFRQHPNIHSVFFNGAKAEQIYIKSVLPTLDKIWQKIPTERLPSSSPAHAALSLEEKQTIWLEQLSSVKKTKQ</sequence>
<dbReference type="SMART" id="SM00987">
    <property type="entry name" value="UreE_C"/>
    <property type="match status" value="1"/>
</dbReference>
<evidence type="ECO:0000259" key="1">
    <source>
        <dbReference type="SMART" id="SM00986"/>
    </source>
</evidence>
<dbReference type="Gene3D" id="3.40.470.10">
    <property type="entry name" value="Uracil-DNA glycosylase-like domain"/>
    <property type="match status" value="1"/>
</dbReference>
<evidence type="ECO:0000313" key="2">
    <source>
        <dbReference type="EMBL" id="GAA0212869.1"/>
    </source>
</evidence>
<dbReference type="InterPro" id="IPR005122">
    <property type="entry name" value="Uracil-DNA_glycosylase-like"/>
</dbReference>
<feature type="domain" description="Uracil-DNA glycosylase-like" evidence="1">
    <location>
        <begin position="12"/>
        <end position="170"/>
    </location>
</feature>
<dbReference type="EMBL" id="BAAADG010000001">
    <property type="protein sequence ID" value="GAA0212869.1"/>
    <property type="molecule type" value="Genomic_DNA"/>
</dbReference>
<name>A0ABP3CQF1_9GAMM</name>
<comment type="caution">
    <text evidence="2">The sequence shown here is derived from an EMBL/GenBank/DDBJ whole genome shotgun (WGS) entry which is preliminary data.</text>
</comment>
<dbReference type="Proteomes" id="UP001501476">
    <property type="component" value="Unassembled WGS sequence"/>
</dbReference>
<organism evidence="2 3">
    <name type="scientific">Methylophaga marina</name>
    <dbReference type="NCBI Taxonomy" id="45495"/>
    <lineage>
        <taxon>Bacteria</taxon>
        <taxon>Pseudomonadati</taxon>
        <taxon>Pseudomonadota</taxon>
        <taxon>Gammaproteobacteria</taxon>
        <taxon>Thiotrichales</taxon>
        <taxon>Piscirickettsiaceae</taxon>
        <taxon>Methylophaga</taxon>
    </lineage>
</organism>
<dbReference type="NCBIfam" id="TIGR04274">
    <property type="entry name" value="hypoxanDNAglyco"/>
    <property type="match status" value="1"/>
</dbReference>
<dbReference type="CDD" id="cd10032">
    <property type="entry name" value="UDG-F6_HDG"/>
    <property type="match status" value="1"/>
</dbReference>
<accession>A0ABP3CQF1</accession>
<dbReference type="Pfam" id="PF03167">
    <property type="entry name" value="UDG"/>
    <property type="match status" value="1"/>
</dbReference>
<dbReference type="SMART" id="SM00986">
    <property type="entry name" value="UDG"/>
    <property type="match status" value="1"/>
</dbReference>
<dbReference type="InterPro" id="IPR036895">
    <property type="entry name" value="Uracil-DNA_glycosylase-like_sf"/>
</dbReference>